<dbReference type="RefSeq" id="WP_086818187.1">
    <property type="nucleotide sequence ID" value="NZ_BJMM01000001.1"/>
</dbReference>
<dbReference type="Pfam" id="PF04672">
    <property type="entry name" value="Methyltransf_19"/>
    <property type="match status" value="1"/>
</dbReference>
<evidence type="ECO:0000313" key="2">
    <source>
        <dbReference type="EMBL" id="GEB47483.1"/>
    </source>
</evidence>
<dbReference type="Proteomes" id="UP000319210">
    <property type="component" value="Unassembled WGS sequence"/>
</dbReference>
<dbReference type="InterPro" id="IPR029063">
    <property type="entry name" value="SAM-dependent_MTases_sf"/>
</dbReference>
<comment type="caution">
    <text evidence="2">The sequence shown here is derived from an EMBL/GenBank/DDBJ whole genome shotgun (WGS) entry which is preliminary data.</text>
</comment>
<dbReference type="PIRSF" id="PIRSF017393">
    <property type="entry name" value="MTase_SAV2177"/>
    <property type="match status" value="1"/>
</dbReference>
<dbReference type="EMBL" id="BJMM01000001">
    <property type="protein sequence ID" value="GEB47483.1"/>
    <property type="molecule type" value="Genomic_DNA"/>
</dbReference>
<evidence type="ECO:0000313" key="3">
    <source>
        <dbReference type="Proteomes" id="UP000319210"/>
    </source>
</evidence>
<reference evidence="2 3" key="1">
    <citation type="submission" date="2019-06" db="EMBL/GenBank/DDBJ databases">
        <title>Whole genome shotgun sequence of Streptomyces cacaoi subsp. cacaoi NBRC 12748.</title>
        <authorList>
            <person name="Hosoyama A."/>
            <person name="Uohara A."/>
            <person name="Ohji S."/>
            <person name="Ichikawa N."/>
        </authorList>
    </citation>
    <scope>NUCLEOTIDE SEQUENCE [LARGE SCALE GENOMIC DNA]</scope>
    <source>
        <strain evidence="2 3">NBRC 12748</strain>
    </source>
</reference>
<evidence type="ECO:0008006" key="4">
    <source>
        <dbReference type="Google" id="ProtNLM"/>
    </source>
</evidence>
<proteinExistence type="predicted"/>
<dbReference type="SUPFAM" id="SSF53335">
    <property type="entry name" value="S-adenosyl-L-methionine-dependent methyltransferases"/>
    <property type="match status" value="1"/>
</dbReference>
<protein>
    <recommendedName>
        <fullName evidence="4">SAM-dependent methyltransferase</fullName>
    </recommendedName>
</protein>
<feature type="region of interest" description="Disordered" evidence="1">
    <location>
        <begin position="244"/>
        <end position="268"/>
    </location>
</feature>
<name>A0A4Y3QS45_STRCI</name>
<gene>
    <name evidence="2" type="ORF">SCA03_00340</name>
</gene>
<keyword evidence="3" id="KW-1185">Reference proteome</keyword>
<dbReference type="Gene3D" id="3.40.50.150">
    <property type="entry name" value="Vaccinia Virus protein VP39"/>
    <property type="match status" value="1"/>
</dbReference>
<dbReference type="InterPro" id="IPR006764">
    <property type="entry name" value="SAM_dep_MeTrfase_SAV2177_type"/>
</dbReference>
<organism evidence="2 3">
    <name type="scientific">Streptomyces cacaoi</name>
    <dbReference type="NCBI Taxonomy" id="1898"/>
    <lineage>
        <taxon>Bacteria</taxon>
        <taxon>Bacillati</taxon>
        <taxon>Actinomycetota</taxon>
        <taxon>Actinomycetes</taxon>
        <taxon>Kitasatosporales</taxon>
        <taxon>Streptomycetaceae</taxon>
        <taxon>Streptomyces</taxon>
    </lineage>
</organism>
<accession>A0A4Y3QS45</accession>
<dbReference type="OrthoDB" id="4134439at2"/>
<evidence type="ECO:0000256" key="1">
    <source>
        <dbReference type="SAM" id="MobiDB-lite"/>
    </source>
</evidence>
<sequence length="268" mass="29067">MAPEPRAHEAADLVDTTVPHSARIWNYWLGGKDNYPVDRFAGDEFARIFPGIVDAARGARHFLARAVRHLAGEVGIRQFLDVGTGLPTVDNTHEIAQRVAPESRIVYVDNDPLVLAHARALLTSTPRGATDYIHADLRRPADILEAAARTLDFDRPVGLMLLGVMGHVPDDAQARALVAELVEALPPGSHLTLSDGTDVSAERRKAHNRYNSSGAAPYELRSPGTLRELFDGLELLEPGVVPVTEWRPDPDPAPPAPVTTYGGVARKP</sequence>
<dbReference type="AlphaFoldDB" id="A0A4Y3QS45"/>